<dbReference type="InterPro" id="IPR010427">
    <property type="entry name" value="DUF1023"/>
</dbReference>
<dbReference type="GO" id="GO:0016787">
    <property type="term" value="F:hydrolase activity"/>
    <property type="evidence" value="ECO:0007669"/>
    <property type="project" value="UniProtKB-KW"/>
</dbReference>
<protein>
    <submittedName>
        <fullName evidence="2">Alpha/beta hydrolase</fullName>
    </submittedName>
</protein>
<dbReference type="Pfam" id="PF06259">
    <property type="entry name" value="Abhydrolase_8"/>
    <property type="match status" value="1"/>
</dbReference>
<keyword evidence="3" id="KW-1185">Reference proteome</keyword>
<name>A0ABW6PTN5_9NOCA</name>
<dbReference type="InterPro" id="IPR029058">
    <property type="entry name" value="AB_hydrolase_fold"/>
</dbReference>
<dbReference type="RefSeq" id="WP_387701998.1">
    <property type="nucleotide sequence ID" value="NZ_JBIAMX010000015.1"/>
</dbReference>
<dbReference type="SUPFAM" id="SSF53474">
    <property type="entry name" value="alpha/beta-Hydrolases"/>
    <property type="match status" value="1"/>
</dbReference>
<organism evidence="2 3">
    <name type="scientific">Nocardia thailandica</name>
    <dbReference type="NCBI Taxonomy" id="257275"/>
    <lineage>
        <taxon>Bacteria</taxon>
        <taxon>Bacillati</taxon>
        <taxon>Actinomycetota</taxon>
        <taxon>Actinomycetes</taxon>
        <taxon>Mycobacteriales</taxon>
        <taxon>Nocardiaceae</taxon>
        <taxon>Nocardia</taxon>
    </lineage>
</organism>
<feature type="domain" description="DUF1023" evidence="1">
    <location>
        <begin position="292"/>
        <end position="501"/>
    </location>
</feature>
<gene>
    <name evidence="2" type="ORF">ACFYTF_22200</name>
</gene>
<reference evidence="2 3" key="1">
    <citation type="submission" date="2024-10" db="EMBL/GenBank/DDBJ databases">
        <title>The Natural Products Discovery Center: Release of the First 8490 Sequenced Strains for Exploring Actinobacteria Biosynthetic Diversity.</title>
        <authorList>
            <person name="Kalkreuter E."/>
            <person name="Kautsar S.A."/>
            <person name="Yang D."/>
            <person name="Bader C.D."/>
            <person name="Teijaro C.N."/>
            <person name="Fluegel L."/>
            <person name="Davis C.M."/>
            <person name="Simpson J.R."/>
            <person name="Lauterbach L."/>
            <person name="Steele A.D."/>
            <person name="Gui C."/>
            <person name="Meng S."/>
            <person name="Li G."/>
            <person name="Viehrig K."/>
            <person name="Ye F."/>
            <person name="Su P."/>
            <person name="Kiefer A.F."/>
            <person name="Nichols A."/>
            <person name="Cepeda A.J."/>
            <person name="Yan W."/>
            <person name="Fan B."/>
            <person name="Jiang Y."/>
            <person name="Adhikari A."/>
            <person name="Zheng C.-J."/>
            <person name="Schuster L."/>
            <person name="Cowan T.M."/>
            <person name="Smanski M.J."/>
            <person name="Chevrette M.G."/>
            <person name="De Carvalho L.P.S."/>
            <person name="Shen B."/>
        </authorList>
    </citation>
    <scope>NUCLEOTIDE SEQUENCE [LARGE SCALE GENOMIC DNA]</scope>
    <source>
        <strain evidence="2 3">NPDC004045</strain>
    </source>
</reference>
<accession>A0ABW6PTN5</accession>
<keyword evidence="2" id="KW-0378">Hydrolase</keyword>
<evidence type="ECO:0000313" key="2">
    <source>
        <dbReference type="EMBL" id="MFF0545550.1"/>
    </source>
</evidence>
<comment type="caution">
    <text evidence="2">The sequence shown here is derived from an EMBL/GenBank/DDBJ whole genome shotgun (WGS) entry which is preliminary data.</text>
</comment>
<sequence>MNTPTKSRVLGWDVTGLDEVADTIDPEGARAGIESGLDAIRSGMRRAVHDLDWSGAACAAALGRADAEWTGLGRVIDAYSRIGSNCRAAARAMAYPVGELRALVGVVENAGGAVSDSWEVTGLPDPDENADTTLRLRNLAADLDRLDARWAPAIAAAVLALRAMAPASAALGDLPARPGADRPAADADIAATRAWWDSLTGDQRGFLVTTRPQLIGALDGLPAAARDRANRSLLDYTERELRTQLAQAGSPQARLVARTRLDDLRAVRSVVETPGTADSPRLLLSLDASGGERVKAVVAIGDPDTANHVAVTTPGLNTNATDSLARLVDQAHDLRAHARELLTRHDRGDRTVATIAWLGYEPPQRVSPGGVARDPVGALAGVAGVVTQHRAENGARALADFYEGLDIARRASGNADAHVTALGHSYGSTTTSLALRELRARGVHAVDDVVLYGSPGLGGGPPGHDSPRTPSEIVDGDDYGLPPGHAFTMATPDDAVARLNRFGWNPVNTPGWIPLETGASVVGGAAYGGAAGHSDYPRFDDGPGGKVPRTSAHNLAAVLTGLESERVAARPR</sequence>
<dbReference type="Proteomes" id="UP001601444">
    <property type="component" value="Unassembled WGS sequence"/>
</dbReference>
<evidence type="ECO:0000259" key="1">
    <source>
        <dbReference type="Pfam" id="PF06259"/>
    </source>
</evidence>
<proteinExistence type="predicted"/>
<dbReference type="EMBL" id="JBIAMX010000015">
    <property type="protein sequence ID" value="MFF0545550.1"/>
    <property type="molecule type" value="Genomic_DNA"/>
</dbReference>
<evidence type="ECO:0000313" key="3">
    <source>
        <dbReference type="Proteomes" id="UP001601444"/>
    </source>
</evidence>